<gene>
    <name evidence="2" type="ORF">BLE401_06545</name>
</gene>
<keyword evidence="1" id="KW-0175">Coiled coil</keyword>
<dbReference type="RefSeq" id="WP_062155105.1">
    <property type="nucleotide sequence ID" value="NZ_CP012373.2"/>
</dbReference>
<dbReference type="OrthoDB" id="10005127at2"/>
<evidence type="ECO:0000313" key="3">
    <source>
        <dbReference type="Proteomes" id="UP000234271"/>
    </source>
</evidence>
<protein>
    <submittedName>
        <fullName evidence="2">Uncharacterized protein</fullName>
    </submittedName>
</protein>
<dbReference type="STRING" id="288004.AL038_17685"/>
<name>A0A2N9YD63_9GAMM</name>
<dbReference type="Proteomes" id="UP000234271">
    <property type="component" value="Chromosome"/>
</dbReference>
<dbReference type="KEGG" id="blep:AL038_17685"/>
<dbReference type="AlphaFoldDB" id="A0A2N9YD63"/>
<accession>A0A2N9YD63</accession>
<dbReference type="EMBL" id="CP018889">
    <property type="protein sequence ID" value="AUI68391.1"/>
    <property type="molecule type" value="Genomic_DNA"/>
</dbReference>
<feature type="coiled-coil region" evidence="1">
    <location>
        <begin position="85"/>
        <end position="157"/>
    </location>
</feature>
<evidence type="ECO:0000256" key="1">
    <source>
        <dbReference type="SAM" id="Coils"/>
    </source>
</evidence>
<reference evidence="3" key="1">
    <citation type="submission" date="2016-12" db="EMBL/GenBank/DDBJ databases">
        <title>Complete Genome Sequence of Beggiatoa leptomitiformis D-401.</title>
        <authorList>
            <person name="Fomenkov A."/>
            <person name="Vincze T."/>
            <person name="Grabovich M."/>
            <person name="Anton B.P."/>
            <person name="Dubinina G."/>
            <person name="Orlova M."/>
            <person name="Belousova E."/>
            <person name="Roberts R.J."/>
        </authorList>
    </citation>
    <scope>NUCLEOTIDE SEQUENCE [LARGE SCALE GENOMIC DNA]</scope>
    <source>
        <strain evidence="3">D-401</strain>
    </source>
</reference>
<evidence type="ECO:0000313" key="2">
    <source>
        <dbReference type="EMBL" id="AUI68391.1"/>
    </source>
</evidence>
<sequence length="268" mass="30834">MHNDFTQENALWAQLQTQTAPNKQRQQLLEMARLLLLHAQMDTATTTQLATDDLTDLFLEYQMIGETIAQFLQKSLPFLDPDYRGQAFEQELQALQEKLAQDKAQARTLQNQLQTLREEQTQLTQTVQQQQAIEQEVQTLTTNIAKLKQELSYLQQRPARLTALAESSIQLYQEAQQAIIDAIPQIMNLVQANKELYKKHFKANQQIMDAMQLPNITEEISSPVQKIAQVTQAIEKNLQTFDQQLQSLILTNETQLRESRQLREPSGS</sequence>
<proteinExistence type="predicted"/>
<keyword evidence="3" id="KW-1185">Reference proteome</keyword>
<organism evidence="2 3">
    <name type="scientific">Beggiatoa leptomitoformis</name>
    <dbReference type="NCBI Taxonomy" id="288004"/>
    <lineage>
        <taxon>Bacteria</taxon>
        <taxon>Pseudomonadati</taxon>
        <taxon>Pseudomonadota</taxon>
        <taxon>Gammaproteobacteria</taxon>
        <taxon>Thiotrichales</taxon>
        <taxon>Thiotrichaceae</taxon>
        <taxon>Beggiatoa</taxon>
    </lineage>
</organism>